<evidence type="ECO:0000313" key="3">
    <source>
        <dbReference type="Proteomes" id="UP000295757"/>
    </source>
</evidence>
<sequence length="137" mass="16657">MLNNNLLQWLYQKNLKIFTSTFEIFKHLNLISNINPVFKEQIINNLDDLKNAVYEFCVPLNSDYTSLLTNFYTFLFCHLMIKKRSLNEIKKSSYKFLINDLILFNSFKRTFYYDFLDEFKQFPCYNVFLIKLLKRVL</sequence>
<name>A0A4R7UCR5_9BACT</name>
<feature type="domain" description="N-terminal Ras-GEF" evidence="1">
    <location>
        <begin position="85"/>
        <end position="137"/>
    </location>
</feature>
<dbReference type="RefSeq" id="WP_134111186.1">
    <property type="nucleotide sequence ID" value="NZ_SOCN01000004.1"/>
</dbReference>
<evidence type="ECO:0000259" key="1">
    <source>
        <dbReference type="PROSITE" id="PS50212"/>
    </source>
</evidence>
<proteinExistence type="predicted"/>
<comment type="caution">
    <text evidence="2">The sequence shown here is derived from an EMBL/GenBank/DDBJ whole genome shotgun (WGS) entry which is preliminary data.</text>
</comment>
<dbReference type="InterPro" id="IPR000651">
    <property type="entry name" value="Ras-like_Gua-exchang_fac_N"/>
</dbReference>
<evidence type="ECO:0000313" key="2">
    <source>
        <dbReference type="EMBL" id="TDV23039.1"/>
    </source>
</evidence>
<gene>
    <name evidence="2" type="ORF">BCF59_0662</name>
</gene>
<dbReference type="Proteomes" id="UP000295757">
    <property type="component" value="Unassembled WGS sequence"/>
</dbReference>
<dbReference type="EMBL" id="SOCN01000004">
    <property type="protein sequence ID" value="TDV23039.1"/>
    <property type="molecule type" value="Genomic_DNA"/>
</dbReference>
<dbReference type="PROSITE" id="PS50212">
    <property type="entry name" value="RASGEF_NTER"/>
    <property type="match status" value="1"/>
</dbReference>
<dbReference type="AlphaFoldDB" id="A0A4R7UCR5"/>
<dbReference type="OrthoDB" id="401301at2"/>
<keyword evidence="3" id="KW-1185">Reference proteome</keyword>
<protein>
    <recommendedName>
        <fullName evidence="1">N-terminal Ras-GEF domain-containing protein</fullName>
    </recommendedName>
</protein>
<accession>A0A4R7UCR5</accession>
<organism evidence="2 3">
    <name type="scientific">Mycoplasmopsis mustelae</name>
    <dbReference type="NCBI Taxonomy" id="171289"/>
    <lineage>
        <taxon>Bacteria</taxon>
        <taxon>Bacillati</taxon>
        <taxon>Mycoplasmatota</taxon>
        <taxon>Mycoplasmoidales</taxon>
        <taxon>Metamycoplasmataceae</taxon>
        <taxon>Mycoplasmopsis</taxon>
    </lineage>
</organism>
<reference evidence="2 3" key="1">
    <citation type="submission" date="2019-03" db="EMBL/GenBank/DDBJ databases">
        <title>Genomic Encyclopedia of Archaeal and Bacterial Type Strains, Phase II (KMG-II): from individual species to whole genera.</title>
        <authorList>
            <person name="Goeker M."/>
        </authorList>
    </citation>
    <scope>NUCLEOTIDE SEQUENCE [LARGE SCALE GENOMIC DNA]</scope>
    <source>
        <strain evidence="2 3">ATCC 35214</strain>
    </source>
</reference>